<feature type="compositionally biased region" description="Low complexity" evidence="1">
    <location>
        <begin position="52"/>
        <end position="67"/>
    </location>
</feature>
<evidence type="ECO:0000256" key="1">
    <source>
        <dbReference type="SAM" id="MobiDB-lite"/>
    </source>
</evidence>
<evidence type="ECO:0000313" key="2">
    <source>
        <dbReference type="EMBL" id="CAJ2501841.1"/>
    </source>
</evidence>
<dbReference type="InterPro" id="IPR053221">
    <property type="entry name" value="Burnettramic_acid_biosynth"/>
</dbReference>
<gene>
    <name evidence="2" type="ORF">KHLLAP_LOCUS2309</name>
</gene>
<feature type="compositionally biased region" description="Low complexity" evidence="1">
    <location>
        <begin position="87"/>
        <end position="120"/>
    </location>
</feature>
<feature type="region of interest" description="Disordered" evidence="1">
    <location>
        <begin position="1"/>
        <end position="125"/>
    </location>
</feature>
<protein>
    <submittedName>
        <fullName evidence="2">Uu.00g046940.m01.CDS01</fullName>
    </submittedName>
</protein>
<reference evidence="2" key="1">
    <citation type="submission" date="2023-10" db="EMBL/GenBank/DDBJ databases">
        <authorList>
            <person name="Hackl T."/>
        </authorList>
    </citation>
    <scope>NUCLEOTIDE SEQUENCE</scope>
</reference>
<feature type="compositionally biased region" description="Basic and acidic residues" evidence="1">
    <location>
        <begin position="1"/>
        <end position="16"/>
    </location>
</feature>
<organism evidence="2 3">
    <name type="scientific">Anthostomella pinea</name>
    <dbReference type="NCBI Taxonomy" id="933095"/>
    <lineage>
        <taxon>Eukaryota</taxon>
        <taxon>Fungi</taxon>
        <taxon>Dikarya</taxon>
        <taxon>Ascomycota</taxon>
        <taxon>Pezizomycotina</taxon>
        <taxon>Sordariomycetes</taxon>
        <taxon>Xylariomycetidae</taxon>
        <taxon>Xylariales</taxon>
        <taxon>Xylariaceae</taxon>
        <taxon>Anthostomella</taxon>
    </lineage>
</organism>
<dbReference type="AlphaFoldDB" id="A0AAI8YEG4"/>
<dbReference type="PANTHER" id="PTHR38887:SF1">
    <property type="entry name" value="RAS MODIFICATION PROTEIN ERF4"/>
    <property type="match status" value="1"/>
</dbReference>
<dbReference type="Proteomes" id="UP001295740">
    <property type="component" value="Unassembled WGS sequence"/>
</dbReference>
<evidence type="ECO:0000313" key="3">
    <source>
        <dbReference type="Proteomes" id="UP001295740"/>
    </source>
</evidence>
<dbReference type="EMBL" id="CAUWAG010000003">
    <property type="protein sequence ID" value="CAJ2501841.1"/>
    <property type="molecule type" value="Genomic_DNA"/>
</dbReference>
<accession>A0AAI8YEG4</accession>
<keyword evidence="3" id="KW-1185">Reference proteome</keyword>
<comment type="caution">
    <text evidence="2">The sequence shown here is derived from an EMBL/GenBank/DDBJ whole genome shotgun (WGS) entry which is preliminary data.</text>
</comment>
<dbReference type="PANTHER" id="PTHR38887">
    <property type="entry name" value="CHROMOSOME 21, WHOLE GENOME SHOTGUN SEQUENCE"/>
    <property type="match status" value="1"/>
</dbReference>
<sequence length="343" mass="35953">MVFNKRETTGEGRPQADEDAPPAYDETTLLGTSSSRANDAEAPPPAPPAKRPGQTTKPTTGTTTGPTVEEPFNFPSVSDAALPPYSTPSGSNIASSSTSTPQQQQQQHHRPIAIPQTQPTPTAPFLPAYAPSLLRHGIPATSFRSFLSTLSAFLSSRVSERALQHTADMAQNLGAVPRTVGRETAAHARDVGRNIVTEARRGNLVGAGVSAIVQGGIALPLGFALRTVGAIFSLPGAVARRPLTPRERADVYVACANRDWFHPRGLHAALMDGRGLAQVVGGGVGAEELVGRAWVGGQGTGAGDQMAVLERYLAPLEIAMPATPMGLEVGTLWLVMLPKDVVQ</sequence>
<name>A0AAI8YEG4_9PEZI</name>
<proteinExistence type="predicted"/>